<dbReference type="PROSITE" id="PS50011">
    <property type="entry name" value="PROTEIN_KINASE_DOM"/>
    <property type="match status" value="1"/>
</dbReference>
<dbReference type="InterPro" id="IPR011009">
    <property type="entry name" value="Kinase-like_dom_sf"/>
</dbReference>
<feature type="compositionally biased region" description="Polar residues" evidence="7">
    <location>
        <begin position="569"/>
        <end position="584"/>
    </location>
</feature>
<feature type="compositionally biased region" description="Basic residues" evidence="7">
    <location>
        <begin position="329"/>
        <end position="339"/>
    </location>
</feature>
<accession>A0AAN5I1C1</accession>
<dbReference type="Proteomes" id="UP001328107">
    <property type="component" value="Unassembled WGS sequence"/>
</dbReference>
<dbReference type="Pfam" id="PF00069">
    <property type="entry name" value="Pkinase"/>
    <property type="match status" value="1"/>
</dbReference>
<evidence type="ECO:0000256" key="7">
    <source>
        <dbReference type="SAM" id="MobiDB-lite"/>
    </source>
</evidence>
<protein>
    <recommendedName>
        <fullName evidence="8">Protein kinase domain-containing protein</fullName>
    </recommendedName>
</protein>
<name>A0AAN5I1C1_9BILA</name>
<dbReference type="SUPFAM" id="SSF56112">
    <property type="entry name" value="Protein kinase-like (PK-like)"/>
    <property type="match status" value="1"/>
</dbReference>
<evidence type="ECO:0000256" key="1">
    <source>
        <dbReference type="ARBA" id="ARBA00022527"/>
    </source>
</evidence>
<feature type="region of interest" description="Disordered" evidence="7">
    <location>
        <begin position="267"/>
        <end position="342"/>
    </location>
</feature>
<evidence type="ECO:0000256" key="3">
    <source>
        <dbReference type="ARBA" id="ARBA00022741"/>
    </source>
</evidence>
<proteinExistence type="predicted"/>
<dbReference type="PANTHER" id="PTHR24345:SF91">
    <property type="entry name" value="SERINE_THREONINE-PROTEIN KINASE PLK4"/>
    <property type="match status" value="1"/>
</dbReference>
<comment type="caution">
    <text evidence="9">The sequence shown here is derived from an EMBL/GenBank/DDBJ whole genome shotgun (WGS) entry which is preliminary data.</text>
</comment>
<evidence type="ECO:0000256" key="6">
    <source>
        <dbReference type="PROSITE-ProRule" id="PRU10141"/>
    </source>
</evidence>
<dbReference type="GO" id="GO:0005634">
    <property type="term" value="C:nucleus"/>
    <property type="evidence" value="ECO:0007669"/>
    <property type="project" value="TreeGrafter"/>
</dbReference>
<dbReference type="AlphaFoldDB" id="A0AAN5I1C1"/>
<evidence type="ECO:0000313" key="10">
    <source>
        <dbReference type="Proteomes" id="UP001328107"/>
    </source>
</evidence>
<dbReference type="Gene3D" id="1.10.510.10">
    <property type="entry name" value="Transferase(Phosphotransferase) domain 1"/>
    <property type="match status" value="1"/>
</dbReference>
<gene>
    <name evidence="9" type="ORF">PMAYCL1PPCAC_18477</name>
</gene>
<dbReference type="PROSITE" id="PS00109">
    <property type="entry name" value="PROTEIN_KINASE_TYR"/>
    <property type="match status" value="1"/>
</dbReference>
<dbReference type="GO" id="GO:0005524">
    <property type="term" value="F:ATP binding"/>
    <property type="evidence" value="ECO:0007669"/>
    <property type="project" value="UniProtKB-UniRule"/>
</dbReference>
<dbReference type="InterPro" id="IPR008266">
    <property type="entry name" value="Tyr_kinase_AS"/>
</dbReference>
<evidence type="ECO:0000259" key="8">
    <source>
        <dbReference type="PROSITE" id="PS50011"/>
    </source>
</evidence>
<dbReference type="EMBL" id="BTRK01000004">
    <property type="protein sequence ID" value="GMR48282.1"/>
    <property type="molecule type" value="Genomic_DNA"/>
</dbReference>
<reference evidence="10" key="1">
    <citation type="submission" date="2022-10" db="EMBL/GenBank/DDBJ databases">
        <title>Genome assembly of Pristionchus species.</title>
        <authorList>
            <person name="Yoshida K."/>
            <person name="Sommer R.J."/>
        </authorList>
    </citation>
    <scope>NUCLEOTIDE SEQUENCE [LARGE SCALE GENOMIC DNA]</scope>
    <source>
        <strain evidence="10">RS5460</strain>
    </source>
</reference>
<keyword evidence="4" id="KW-0418">Kinase</keyword>
<keyword evidence="3 6" id="KW-0547">Nucleotide-binding</keyword>
<keyword evidence="1" id="KW-0723">Serine/threonine-protein kinase</keyword>
<evidence type="ECO:0000256" key="4">
    <source>
        <dbReference type="ARBA" id="ARBA00022777"/>
    </source>
</evidence>
<feature type="non-terminal residue" evidence="9">
    <location>
        <position position="1"/>
    </location>
</feature>
<feature type="region of interest" description="Disordered" evidence="7">
    <location>
        <begin position="546"/>
        <end position="619"/>
    </location>
</feature>
<dbReference type="InterPro" id="IPR017441">
    <property type="entry name" value="Protein_kinase_ATP_BS"/>
</dbReference>
<feature type="compositionally biased region" description="Polar residues" evidence="7">
    <location>
        <begin position="591"/>
        <end position="607"/>
    </location>
</feature>
<dbReference type="InterPro" id="IPR000719">
    <property type="entry name" value="Prot_kinase_dom"/>
</dbReference>
<feature type="binding site" evidence="6">
    <location>
        <position position="54"/>
    </location>
    <ligand>
        <name>ATP</name>
        <dbReference type="ChEBI" id="CHEBI:30616"/>
    </ligand>
</feature>
<sequence>SSHVELMNRKEKATFKLEDFQLGKEVGKGGFGVVYTAVYQGEGAIKGQEVAIKKVNSNQRSELLRKEVENHQRIDHENIVKFYGYFKENNTDYIVMELCKESLRKYVKDNGAFSSEQAVPVLRQLMNALEYLHKKGICHRDLTSGNVLIHRTRQNGVVNVKLCDFGLSKVMSAGRAHHTVAGTPGYMDPHVTNHKNYGKEVDVYSLGCVLYVMLTGFEPGTPCDDKSRFPRLDYLDNDAVDLIMALTNPNLHERIKLEDIKSSSFVKGNSGLSRHSDHPTSFHSRRSMEHKPVERMASIDRLSIRDRSKSRGPRRERNQSPPVVDRIRSRSTSRARIRPSQRTCQSWPINIERLEGKQEESGGYRLEIVRSNEAVLTEINKEKEIMIIRLNGMRQKVGIASACGRHSSSSSIDWFESIESLPESHIHHYNVVIRLLEDIRWKVAKVIFNNSSICKGGIIRLMENGDMRMKDKHGKIYSVRANSDEVYEGNPKTPTGTVSNMTKRNEILKFRDICERTEDAMTDLGFAFPFISYDLSDDTKTVKRNAREAMGESSGVPASRMGGHRTSREVSAQHTSRATKSTCSHVKKSTVDTVMTNWSAPGGSMQQNDKENGGRQISIMRSKNKDVVGIKDRTEGVSLRFSTTTPHQYIYTDSKGLEHRFTFAGDYSRLSQSQAYLMRKLNDRR</sequence>
<keyword evidence="5 6" id="KW-0067">ATP-binding</keyword>
<evidence type="ECO:0000313" key="9">
    <source>
        <dbReference type="EMBL" id="GMR48282.1"/>
    </source>
</evidence>
<evidence type="ECO:0000256" key="2">
    <source>
        <dbReference type="ARBA" id="ARBA00022679"/>
    </source>
</evidence>
<keyword evidence="10" id="KW-1185">Reference proteome</keyword>
<dbReference type="PANTHER" id="PTHR24345">
    <property type="entry name" value="SERINE/THREONINE-PROTEIN KINASE PLK"/>
    <property type="match status" value="1"/>
</dbReference>
<dbReference type="PROSITE" id="PS00107">
    <property type="entry name" value="PROTEIN_KINASE_ATP"/>
    <property type="match status" value="1"/>
</dbReference>
<dbReference type="GO" id="GO:0004674">
    <property type="term" value="F:protein serine/threonine kinase activity"/>
    <property type="evidence" value="ECO:0007669"/>
    <property type="project" value="UniProtKB-KW"/>
</dbReference>
<evidence type="ECO:0000256" key="5">
    <source>
        <dbReference type="ARBA" id="ARBA00022840"/>
    </source>
</evidence>
<feature type="compositionally biased region" description="Basic and acidic residues" evidence="7">
    <location>
        <begin position="274"/>
        <end position="318"/>
    </location>
</feature>
<keyword evidence="2" id="KW-0808">Transferase</keyword>
<feature type="domain" description="Protein kinase" evidence="8">
    <location>
        <begin position="20"/>
        <end position="266"/>
    </location>
</feature>
<organism evidence="9 10">
    <name type="scientific">Pristionchus mayeri</name>
    <dbReference type="NCBI Taxonomy" id="1317129"/>
    <lineage>
        <taxon>Eukaryota</taxon>
        <taxon>Metazoa</taxon>
        <taxon>Ecdysozoa</taxon>
        <taxon>Nematoda</taxon>
        <taxon>Chromadorea</taxon>
        <taxon>Rhabditida</taxon>
        <taxon>Rhabditina</taxon>
        <taxon>Diplogasteromorpha</taxon>
        <taxon>Diplogasteroidea</taxon>
        <taxon>Neodiplogasteridae</taxon>
        <taxon>Pristionchus</taxon>
    </lineage>
</organism>